<keyword evidence="6" id="KW-0479">Metal-binding</keyword>
<evidence type="ECO:0000256" key="8">
    <source>
        <dbReference type="ARBA" id="ARBA00023015"/>
    </source>
</evidence>
<comment type="subcellular location">
    <subcellularLocation>
        <location evidence="1">Cytoplasm</location>
    </subcellularLocation>
</comment>
<evidence type="ECO:0000256" key="6">
    <source>
        <dbReference type="ARBA" id="ARBA00022723"/>
    </source>
</evidence>
<sequence length="138" mass="15213">MSTDSTSTDSGRPVRRVTKQRIAIGELLKRADAFKSAQTLHAELRAGGDTAGLATVYRTLQSMVELGEVDAIRSDDGEMVYRRCESTGHHHHLVCRTCGRTVEIEGKVVERWAAQVAQEHGFRDAGHELELFGLCSDC</sequence>
<organism evidence="11 12">
    <name type="scientific">Luteococcus sanguinis</name>
    <dbReference type="NCBI Taxonomy" id="174038"/>
    <lineage>
        <taxon>Bacteria</taxon>
        <taxon>Bacillati</taxon>
        <taxon>Actinomycetota</taxon>
        <taxon>Actinomycetes</taxon>
        <taxon>Propionibacteriales</taxon>
        <taxon>Propionibacteriaceae</taxon>
        <taxon>Luteococcus</taxon>
    </lineage>
</organism>
<evidence type="ECO:0000256" key="5">
    <source>
        <dbReference type="ARBA" id="ARBA00022491"/>
    </source>
</evidence>
<dbReference type="InterPro" id="IPR036390">
    <property type="entry name" value="WH_DNA-bd_sf"/>
</dbReference>
<evidence type="ECO:0000256" key="4">
    <source>
        <dbReference type="ARBA" id="ARBA00022490"/>
    </source>
</evidence>
<evidence type="ECO:0000256" key="3">
    <source>
        <dbReference type="ARBA" id="ARBA00011738"/>
    </source>
</evidence>
<gene>
    <name evidence="11" type="ORF">ACFP57_08860</name>
</gene>
<dbReference type="Gene3D" id="1.10.10.10">
    <property type="entry name" value="Winged helix-like DNA-binding domain superfamily/Winged helix DNA-binding domain"/>
    <property type="match status" value="1"/>
</dbReference>
<comment type="caution">
    <text evidence="11">The sequence shown here is derived from an EMBL/GenBank/DDBJ whole genome shotgun (WGS) entry which is preliminary data.</text>
</comment>
<proteinExistence type="inferred from homology"/>
<evidence type="ECO:0000313" key="11">
    <source>
        <dbReference type="EMBL" id="MFC6397085.1"/>
    </source>
</evidence>
<accession>A0ABW1X144</accession>
<dbReference type="RefSeq" id="WP_343884720.1">
    <property type="nucleotide sequence ID" value="NZ_BAAAKI010000003.1"/>
</dbReference>
<name>A0ABW1X144_9ACTN</name>
<evidence type="ECO:0000256" key="9">
    <source>
        <dbReference type="ARBA" id="ARBA00023125"/>
    </source>
</evidence>
<dbReference type="CDD" id="cd07153">
    <property type="entry name" value="Fur_like"/>
    <property type="match status" value="1"/>
</dbReference>
<comment type="subunit">
    <text evidence="3">Homodimer.</text>
</comment>
<reference evidence="12" key="1">
    <citation type="journal article" date="2019" name="Int. J. Syst. Evol. Microbiol.">
        <title>The Global Catalogue of Microorganisms (GCM) 10K type strain sequencing project: providing services to taxonomists for standard genome sequencing and annotation.</title>
        <authorList>
            <consortium name="The Broad Institute Genomics Platform"/>
            <consortium name="The Broad Institute Genome Sequencing Center for Infectious Disease"/>
            <person name="Wu L."/>
            <person name="Ma J."/>
        </authorList>
    </citation>
    <scope>NUCLEOTIDE SEQUENCE [LARGE SCALE GENOMIC DNA]</scope>
    <source>
        <strain evidence="12">CGMCC 1.15277</strain>
    </source>
</reference>
<keyword evidence="10" id="KW-0804">Transcription</keyword>
<evidence type="ECO:0000256" key="1">
    <source>
        <dbReference type="ARBA" id="ARBA00004496"/>
    </source>
</evidence>
<keyword evidence="5" id="KW-0678">Repressor</keyword>
<keyword evidence="4" id="KW-0963">Cytoplasm</keyword>
<keyword evidence="7" id="KW-0862">Zinc</keyword>
<evidence type="ECO:0000256" key="2">
    <source>
        <dbReference type="ARBA" id="ARBA00007957"/>
    </source>
</evidence>
<dbReference type="InterPro" id="IPR036388">
    <property type="entry name" value="WH-like_DNA-bd_sf"/>
</dbReference>
<keyword evidence="9" id="KW-0238">DNA-binding</keyword>
<protein>
    <submittedName>
        <fullName evidence="11">Fur family transcriptional regulator</fullName>
    </submittedName>
</protein>
<comment type="similarity">
    <text evidence="2">Belongs to the Fur family.</text>
</comment>
<dbReference type="InterPro" id="IPR043135">
    <property type="entry name" value="Fur_C"/>
</dbReference>
<evidence type="ECO:0000313" key="12">
    <source>
        <dbReference type="Proteomes" id="UP001596266"/>
    </source>
</evidence>
<dbReference type="PANTHER" id="PTHR33202:SF2">
    <property type="entry name" value="FERRIC UPTAKE REGULATION PROTEIN"/>
    <property type="match status" value="1"/>
</dbReference>
<dbReference type="SUPFAM" id="SSF46785">
    <property type="entry name" value="Winged helix' DNA-binding domain"/>
    <property type="match status" value="1"/>
</dbReference>
<dbReference type="InterPro" id="IPR002481">
    <property type="entry name" value="FUR"/>
</dbReference>
<dbReference type="PANTHER" id="PTHR33202">
    <property type="entry name" value="ZINC UPTAKE REGULATION PROTEIN"/>
    <property type="match status" value="1"/>
</dbReference>
<keyword evidence="8" id="KW-0805">Transcription regulation</keyword>
<evidence type="ECO:0000256" key="7">
    <source>
        <dbReference type="ARBA" id="ARBA00022833"/>
    </source>
</evidence>
<evidence type="ECO:0000256" key="10">
    <source>
        <dbReference type="ARBA" id="ARBA00023163"/>
    </source>
</evidence>
<dbReference type="Pfam" id="PF01475">
    <property type="entry name" value="FUR"/>
    <property type="match status" value="1"/>
</dbReference>
<dbReference type="Gene3D" id="3.30.1490.190">
    <property type="match status" value="1"/>
</dbReference>
<dbReference type="Proteomes" id="UP001596266">
    <property type="component" value="Unassembled WGS sequence"/>
</dbReference>
<keyword evidence="12" id="KW-1185">Reference proteome</keyword>
<dbReference type="EMBL" id="JBHSUA010000018">
    <property type="protein sequence ID" value="MFC6397085.1"/>
    <property type="molecule type" value="Genomic_DNA"/>
</dbReference>